<dbReference type="GO" id="GO:0051604">
    <property type="term" value="P:protein maturation"/>
    <property type="evidence" value="ECO:0007669"/>
    <property type="project" value="TreeGrafter"/>
</dbReference>
<dbReference type="InterPro" id="IPR036046">
    <property type="entry name" value="Acylphosphatase-like_dom_sf"/>
</dbReference>
<dbReference type="Pfam" id="PF22521">
    <property type="entry name" value="HypF_C_2"/>
    <property type="match status" value="1"/>
</dbReference>
<evidence type="ECO:0000256" key="9">
    <source>
        <dbReference type="PROSITE-ProRule" id="PRU00520"/>
    </source>
</evidence>
<evidence type="ECO:0000256" key="3">
    <source>
        <dbReference type="ARBA" id="ARBA00022598"/>
    </source>
</evidence>
<dbReference type="InterPro" id="IPR004421">
    <property type="entry name" value="Carbamoyltransferase_HypF"/>
</dbReference>
<feature type="active site" evidence="9">
    <location>
        <position position="45"/>
    </location>
</feature>
<dbReference type="SUPFAM" id="SSF53067">
    <property type="entry name" value="Actin-like ATPase domain"/>
    <property type="match status" value="1"/>
</dbReference>
<comment type="similarity">
    <text evidence="2 8">Belongs to the carbamoyltransferase HypF family.</text>
</comment>
<dbReference type="PROSITE" id="PS51160">
    <property type="entry name" value="ACYLPHOSPHATASE_3"/>
    <property type="match status" value="1"/>
</dbReference>
<dbReference type="GO" id="GO:0008270">
    <property type="term" value="F:zinc ion binding"/>
    <property type="evidence" value="ECO:0007669"/>
    <property type="project" value="UniProtKB-KW"/>
</dbReference>
<keyword evidence="13" id="KW-1185">Reference proteome</keyword>
<dbReference type="NCBIfam" id="TIGR00143">
    <property type="entry name" value="hypF"/>
    <property type="match status" value="1"/>
</dbReference>
<dbReference type="PIRSF" id="PIRSF006256">
    <property type="entry name" value="CMPcnvr_hdrg_mat"/>
    <property type="match status" value="1"/>
</dbReference>
<proteinExistence type="inferred from homology"/>
<dbReference type="Proteomes" id="UP000006055">
    <property type="component" value="Chromosome"/>
</dbReference>
<dbReference type="PROSITE" id="PS51163">
    <property type="entry name" value="YRDC"/>
    <property type="match status" value="1"/>
</dbReference>
<keyword evidence="4" id="KW-0479">Metal-binding</keyword>
<dbReference type="Pfam" id="PF01300">
    <property type="entry name" value="Sua5_yciO_yrdC"/>
    <property type="match status" value="1"/>
</dbReference>
<evidence type="ECO:0000256" key="7">
    <source>
        <dbReference type="ARBA" id="ARBA00048220"/>
    </source>
</evidence>
<evidence type="ECO:0000313" key="12">
    <source>
        <dbReference type="EMBL" id="AFM26748.1"/>
    </source>
</evidence>
<name>I4CB07_DESTA</name>
<dbReference type="eggNOG" id="COG0068">
    <property type="taxonomic scope" value="Bacteria"/>
</dbReference>
<dbReference type="InterPro" id="IPR006070">
    <property type="entry name" value="Sua5-like_dom"/>
</dbReference>
<dbReference type="Pfam" id="PF17788">
    <property type="entry name" value="HypF_C"/>
    <property type="match status" value="1"/>
</dbReference>
<reference evidence="13" key="1">
    <citation type="submission" date="2012-06" db="EMBL/GenBank/DDBJ databases">
        <title>Complete sequence of chromosome of Desulfomonile tiedjei DSM 6799.</title>
        <authorList>
            <person name="Lucas S."/>
            <person name="Copeland A."/>
            <person name="Lapidus A."/>
            <person name="Glavina del Rio T."/>
            <person name="Dalin E."/>
            <person name="Tice H."/>
            <person name="Bruce D."/>
            <person name="Goodwin L."/>
            <person name="Pitluck S."/>
            <person name="Peters L."/>
            <person name="Ovchinnikova G."/>
            <person name="Zeytun A."/>
            <person name="Lu M."/>
            <person name="Kyrpides N."/>
            <person name="Mavromatis K."/>
            <person name="Ivanova N."/>
            <person name="Brettin T."/>
            <person name="Detter J.C."/>
            <person name="Han C."/>
            <person name="Larimer F."/>
            <person name="Land M."/>
            <person name="Hauser L."/>
            <person name="Markowitz V."/>
            <person name="Cheng J.-F."/>
            <person name="Hugenholtz P."/>
            <person name="Woyke T."/>
            <person name="Wu D."/>
            <person name="Spring S."/>
            <person name="Schroeder M."/>
            <person name="Brambilla E."/>
            <person name="Klenk H.-P."/>
            <person name="Eisen J.A."/>
        </authorList>
    </citation>
    <scope>NUCLEOTIDE SEQUENCE [LARGE SCALE GENOMIC DNA]</scope>
    <source>
        <strain evidence="13">ATCC 49306 / DSM 6799 / DCB-1</strain>
    </source>
</reference>
<evidence type="ECO:0000256" key="8">
    <source>
        <dbReference type="PIRNR" id="PIRNR006256"/>
    </source>
</evidence>
<sequence>MKSHQSMPRTVRKHIVLTGILQGIGCRPTVYRVALRLRLAGWVVNTTQGVQIEIEGPESQCDRFLKELTQAIPLPGRIDATTVQDVPPKGESDFRIEASIQGERTVTPIPPDTATCGECVSELFDPENRRFLYPFTTCTLCGPRFTVVRSFPYDRERTSMADFTMCPQCAAEYSTPEDRRFHSQTNCCPDCGPKLWLTDSGGEPISGDPISRAVELLMRGKVLGIKGIGGFHLACDALNPEAVDLLRQRKGRAEKPFAVMMPDIATVERYCIVTESERDLLTSPVAPIVLMQKGAEQTAENVAPFVGTLGVMLPYSPIHHLLFRPPDIPPDRRPEVLVMTSGNRSEEPIARDNEEALDRLHDLVDAFLFHDREIVLRTDDSILRVIAGNPTVFRRSRGLVPGEFRVPRIGSGLNEKDDSLAPVILAAGGDLKNAAAVIKGDRLVPGPHVGDLASPVGQDYFLQSVRVLTEYLEAEPGIVAVDPHPEYFSSTLASETELVVDEVFHHHAHAVSLLFQHGLSGPAIFAVFDGTGYGTDGTIWGGEFLIADRRNFSRAGHLSLFPLPGGEAAIREPIRILAGLLAQDGELRSEFGPLLGSHINKAPLWLEAVRKRLNSPYTSSAGRLFDAAAAVAGFHRHVTFEGQAAMWLEALADPHETGEYPIRFLGDDPLIADSAALIMEAARDMLSGTAQSRIAARFHNSMARLITRALLEFSQRTGLETVGLTGGCFQNKLLTERTVELLRETNLHALLHSSIPPNDGGIAAGQALSALSRLA</sequence>
<dbReference type="GO" id="GO:0016743">
    <property type="term" value="F:carboxyl- or carbamoyltransferase activity"/>
    <property type="evidence" value="ECO:0007669"/>
    <property type="project" value="UniProtKB-UniRule"/>
</dbReference>
<organism evidence="12 13">
    <name type="scientific">Desulfomonile tiedjei (strain ATCC 49306 / DSM 6799 / DCB-1)</name>
    <dbReference type="NCBI Taxonomy" id="706587"/>
    <lineage>
        <taxon>Bacteria</taxon>
        <taxon>Pseudomonadati</taxon>
        <taxon>Thermodesulfobacteriota</taxon>
        <taxon>Desulfomonilia</taxon>
        <taxon>Desulfomonilales</taxon>
        <taxon>Desulfomonilaceae</taxon>
        <taxon>Desulfomonile</taxon>
    </lineage>
</organism>
<evidence type="ECO:0000256" key="6">
    <source>
        <dbReference type="ARBA" id="ARBA00022833"/>
    </source>
</evidence>
<keyword evidence="3" id="KW-0436">Ligase</keyword>
<dbReference type="InterPro" id="IPR041440">
    <property type="entry name" value="HypF_C"/>
</dbReference>
<dbReference type="PANTHER" id="PTHR42959:SF1">
    <property type="entry name" value="CARBAMOYLTRANSFERASE HYPF"/>
    <property type="match status" value="1"/>
</dbReference>
<accession>I4CB07</accession>
<dbReference type="STRING" id="706587.Desti_4110"/>
<keyword evidence="5" id="KW-0863">Zinc-finger</keyword>
<dbReference type="UniPathway" id="UPA00335"/>
<evidence type="ECO:0000259" key="10">
    <source>
        <dbReference type="PROSITE" id="PS51160"/>
    </source>
</evidence>
<dbReference type="KEGG" id="dti:Desti_4110"/>
<protein>
    <recommendedName>
        <fullName evidence="8">Carbamoyltransferase</fullName>
        <ecNumber evidence="8">6.2.-.-</ecNumber>
    </recommendedName>
</protein>
<feature type="domain" description="YrdC-like" evidence="11">
    <location>
        <begin position="207"/>
        <end position="398"/>
    </location>
</feature>
<dbReference type="InterPro" id="IPR017945">
    <property type="entry name" value="DHBP_synth_RibB-like_a/b_dom"/>
</dbReference>
<keyword evidence="9" id="KW-0378">Hydrolase</keyword>
<dbReference type="PANTHER" id="PTHR42959">
    <property type="entry name" value="CARBAMOYLTRANSFERASE"/>
    <property type="match status" value="1"/>
</dbReference>
<dbReference type="Pfam" id="PF00708">
    <property type="entry name" value="Acylphosphatase"/>
    <property type="match status" value="1"/>
</dbReference>
<gene>
    <name evidence="12" type="ordered locus">Desti_4110</name>
</gene>
<dbReference type="AlphaFoldDB" id="I4CB07"/>
<dbReference type="Pfam" id="PF07503">
    <property type="entry name" value="zf-HYPF"/>
    <property type="match status" value="2"/>
</dbReference>
<comment type="catalytic activity">
    <reaction evidence="9">
        <text>an acyl phosphate + H2O = a carboxylate + phosphate + H(+)</text>
        <dbReference type="Rhea" id="RHEA:14965"/>
        <dbReference type="ChEBI" id="CHEBI:15377"/>
        <dbReference type="ChEBI" id="CHEBI:15378"/>
        <dbReference type="ChEBI" id="CHEBI:29067"/>
        <dbReference type="ChEBI" id="CHEBI:43474"/>
        <dbReference type="ChEBI" id="CHEBI:59918"/>
        <dbReference type="EC" id="3.6.1.7"/>
    </reaction>
</comment>
<feature type="domain" description="Acylphosphatase-like" evidence="10">
    <location>
        <begin position="12"/>
        <end position="98"/>
    </location>
</feature>
<dbReference type="Gene3D" id="3.90.870.50">
    <property type="match status" value="1"/>
</dbReference>
<dbReference type="InterPro" id="IPR043129">
    <property type="entry name" value="ATPase_NBD"/>
</dbReference>
<dbReference type="InterPro" id="IPR011125">
    <property type="entry name" value="Znf_HypF"/>
</dbReference>
<dbReference type="GO" id="GO:0003998">
    <property type="term" value="F:acylphosphatase activity"/>
    <property type="evidence" value="ECO:0007669"/>
    <property type="project" value="UniProtKB-EC"/>
</dbReference>
<evidence type="ECO:0000256" key="1">
    <source>
        <dbReference type="ARBA" id="ARBA00004711"/>
    </source>
</evidence>
<dbReference type="Gene3D" id="3.30.110.120">
    <property type="match status" value="1"/>
</dbReference>
<dbReference type="Gene3D" id="3.30.420.40">
    <property type="match status" value="1"/>
</dbReference>
<feature type="active site" evidence="9">
    <location>
        <position position="27"/>
    </location>
</feature>
<dbReference type="SUPFAM" id="SSF54975">
    <property type="entry name" value="Acylphosphatase/BLUF domain-like"/>
    <property type="match status" value="1"/>
</dbReference>
<dbReference type="Gene3D" id="3.30.420.360">
    <property type="match status" value="1"/>
</dbReference>
<dbReference type="SUPFAM" id="SSF55821">
    <property type="entry name" value="YrdC/RibB"/>
    <property type="match status" value="1"/>
</dbReference>
<evidence type="ECO:0000256" key="4">
    <source>
        <dbReference type="ARBA" id="ARBA00022723"/>
    </source>
</evidence>
<evidence type="ECO:0000256" key="5">
    <source>
        <dbReference type="ARBA" id="ARBA00022771"/>
    </source>
</evidence>
<evidence type="ECO:0000313" key="13">
    <source>
        <dbReference type="Proteomes" id="UP000006055"/>
    </source>
</evidence>
<dbReference type="GO" id="GO:0003725">
    <property type="term" value="F:double-stranded RNA binding"/>
    <property type="evidence" value="ECO:0007669"/>
    <property type="project" value="InterPro"/>
</dbReference>
<dbReference type="InterPro" id="IPR001792">
    <property type="entry name" value="Acylphosphatase-like_dom"/>
</dbReference>
<dbReference type="EMBL" id="CP003360">
    <property type="protein sequence ID" value="AFM26748.1"/>
    <property type="molecule type" value="Genomic_DNA"/>
</dbReference>
<comment type="pathway">
    <text evidence="1">Protein modification; [NiFe] hydrogenase maturation.</text>
</comment>
<dbReference type="HOGENOM" id="CLU_009164_0_0_7"/>
<dbReference type="InterPro" id="IPR055128">
    <property type="entry name" value="HypF_C_2"/>
</dbReference>
<evidence type="ECO:0000256" key="2">
    <source>
        <dbReference type="ARBA" id="ARBA00008097"/>
    </source>
</evidence>
<evidence type="ECO:0000259" key="11">
    <source>
        <dbReference type="PROSITE" id="PS51163"/>
    </source>
</evidence>
<dbReference type="GO" id="GO:0016874">
    <property type="term" value="F:ligase activity"/>
    <property type="evidence" value="ECO:0007669"/>
    <property type="project" value="UniProtKB-UniRule"/>
</dbReference>
<dbReference type="PATRIC" id="fig|706587.4.peg.4657"/>
<dbReference type="InterPro" id="IPR051060">
    <property type="entry name" value="Carbamoyltrans_HypF-like"/>
</dbReference>
<dbReference type="EC" id="6.2.-.-" evidence="8"/>
<keyword evidence="6" id="KW-0862">Zinc</keyword>
<comment type="catalytic activity">
    <reaction evidence="7">
        <text>C-terminal L-cysteinyl-[HypE protein] + carbamoyl phosphate + ATP + H2O = C-terminal S-carboxamide-L-cysteinyl-[HypE protein] + AMP + phosphate + diphosphate + H(+)</text>
        <dbReference type="Rhea" id="RHEA:55636"/>
        <dbReference type="Rhea" id="RHEA-COMP:14247"/>
        <dbReference type="Rhea" id="RHEA-COMP:14392"/>
        <dbReference type="ChEBI" id="CHEBI:15377"/>
        <dbReference type="ChEBI" id="CHEBI:15378"/>
        <dbReference type="ChEBI" id="CHEBI:30616"/>
        <dbReference type="ChEBI" id="CHEBI:33019"/>
        <dbReference type="ChEBI" id="CHEBI:43474"/>
        <dbReference type="ChEBI" id="CHEBI:58228"/>
        <dbReference type="ChEBI" id="CHEBI:76913"/>
        <dbReference type="ChEBI" id="CHEBI:139126"/>
        <dbReference type="ChEBI" id="CHEBI:456215"/>
    </reaction>
</comment>